<evidence type="ECO:0000313" key="4">
    <source>
        <dbReference type="Proteomes" id="UP000515163"/>
    </source>
</evidence>
<organism evidence="4 5">
    <name type="scientific">Actinia tenebrosa</name>
    <name type="common">Australian red waratah sea anemone</name>
    <dbReference type="NCBI Taxonomy" id="6105"/>
    <lineage>
        <taxon>Eukaryota</taxon>
        <taxon>Metazoa</taxon>
        <taxon>Cnidaria</taxon>
        <taxon>Anthozoa</taxon>
        <taxon>Hexacorallia</taxon>
        <taxon>Actiniaria</taxon>
        <taxon>Actiniidae</taxon>
        <taxon>Actinia</taxon>
    </lineage>
</organism>
<evidence type="ECO:0000313" key="5">
    <source>
        <dbReference type="RefSeq" id="XP_031573361.1"/>
    </source>
</evidence>
<dbReference type="InterPro" id="IPR050433">
    <property type="entry name" value="Myc_transcription_factors"/>
</dbReference>
<dbReference type="Proteomes" id="UP000515163">
    <property type="component" value="Unplaced"/>
</dbReference>
<dbReference type="InterPro" id="IPR036638">
    <property type="entry name" value="HLH_DNA-bd_sf"/>
</dbReference>
<feature type="compositionally biased region" description="Basic and acidic residues" evidence="2">
    <location>
        <begin position="351"/>
        <end position="370"/>
    </location>
</feature>
<dbReference type="Pfam" id="PF00010">
    <property type="entry name" value="HLH"/>
    <property type="match status" value="1"/>
</dbReference>
<proteinExistence type="predicted"/>
<dbReference type="RefSeq" id="XP_031573361.1">
    <property type="nucleotide sequence ID" value="XM_031717501.1"/>
</dbReference>
<dbReference type="PANTHER" id="PTHR45851">
    <property type="entry name" value="MYC PROTO-ONCOGENE"/>
    <property type="match status" value="1"/>
</dbReference>
<name>A0A6P8J0J4_ACTTE</name>
<dbReference type="Gene3D" id="4.10.280.10">
    <property type="entry name" value="Helix-loop-helix DNA-binding domain"/>
    <property type="match status" value="1"/>
</dbReference>
<accession>A0A6P8J0J4</accession>
<keyword evidence="4" id="KW-1185">Reference proteome</keyword>
<dbReference type="InParanoid" id="A0A6P8J0J4"/>
<dbReference type="GO" id="GO:0003677">
    <property type="term" value="F:DNA binding"/>
    <property type="evidence" value="ECO:0007669"/>
    <property type="project" value="UniProtKB-KW"/>
</dbReference>
<evidence type="ECO:0000256" key="1">
    <source>
        <dbReference type="ARBA" id="ARBA00023125"/>
    </source>
</evidence>
<feature type="region of interest" description="Disordered" evidence="2">
    <location>
        <begin position="351"/>
        <end position="371"/>
    </location>
</feature>
<feature type="compositionally biased region" description="Polar residues" evidence="2">
    <location>
        <begin position="268"/>
        <end position="295"/>
    </location>
</feature>
<evidence type="ECO:0000259" key="3">
    <source>
        <dbReference type="PROSITE" id="PS50888"/>
    </source>
</evidence>
<gene>
    <name evidence="5" type="primary">LOC116307315</name>
</gene>
<keyword evidence="1" id="KW-0238">DNA-binding</keyword>
<dbReference type="SMART" id="SM00353">
    <property type="entry name" value="HLH"/>
    <property type="match status" value="1"/>
</dbReference>
<feature type="region of interest" description="Disordered" evidence="2">
    <location>
        <begin position="267"/>
        <end position="301"/>
    </location>
</feature>
<reference evidence="5" key="1">
    <citation type="submission" date="2025-08" db="UniProtKB">
        <authorList>
            <consortium name="RefSeq"/>
        </authorList>
    </citation>
    <scope>IDENTIFICATION</scope>
    <source>
        <tissue evidence="5">Tentacle</tissue>
    </source>
</reference>
<feature type="compositionally biased region" description="Basic and acidic residues" evidence="2">
    <location>
        <begin position="401"/>
        <end position="413"/>
    </location>
</feature>
<dbReference type="CDD" id="cd11400">
    <property type="entry name" value="bHLHzip_Myc"/>
    <property type="match status" value="1"/>
</dbReference>
<dbReference type="InterPro" id="IPR011598">
    <property type="entry name" value="bHLH_dom"/>
</dbReference>
<dbReference type="PROSITE" id="PS50888">
    <property type="entry name" value="BHLH"/>
    <property type="match status" value="1"/>
</dbReference>
<feature type="region of interest" description="Disordered" evidence="2">
    <location>
        <begin position="391"/>
        <end position="414"/>
    </location>
</feature>
<dbReference type="FunFam" id="4.10.280.10:FF:000019">
    <property type="entry name" value="Myc proto-oncogene protein"/>
    <property type="match status" value="1"/>
</dbReference>
<sequence>MDPKKQQKDQTRNFTELGQDSSLDMNFYDFKGGQNSFLSQQTLGYDTDSACSSDLDRNMGLQVVPSFDDDVFADSFFSHIDYEHIGFHQNNDSATTYQPEENLGKLGESLACLPEKEERIDSISAEINTEENATGPERRHSDTDSLDVYLKPCVITPTKVEDLYSTLESQNNIIFQFPPEKMTTPLECSESNVQANQENEGLDDSNAFEIQLCSLSHHEGLNIESGNDRNLNPYHSNDLFEQKCHCFLNTNMGLSHRLASHHLEPESRIQTNNDSPSNIPSILSNTTEFQKPSDYSESSSLNESSFPPFLLELSNQRCFPLKEARGKPANICQNIPNGSISLNCDKKDYLHTENKDNSSDKREAIKEEPQGKLSTAINVFREDSKTIPHHVQNQERTANTKNDEKQAEPRKFDNQNFKHLLSHSETLKKESCVNISLFEKNYMESDVEMSSEVRKIATRGKTHHDTRNIHNDTEKQRRDDMKTRFENLRQVIPKIENVEKTPKVQILKQAWKYITYLEQEEQTLEIIKTREKEYNQKLLKRLQNIVKGKTTSTYIG</sequence>
<dbReference type="SUPFAM" id="SSF47459">
    <property type="entry name" value="HLH, helix-loop-helix DNA-binding domain"/>
    <property type="match status" value="1"/>
</dbReference>
<dbReference type="KEGG" id="aten:116307315"/>
<protein>
    <submittedName>
        <fullName evidence="5">Myc protein-like</fullName>
    </submittedName>
</protein>
<evidence type="ECO:0000256" key="2">
    <source>
        <dbReference type="SAM" id="MobiDB-lite"/>
    </source>
</evidence>
<dbReference type="AlphaFoldDB" id="A0A6P8J0J4"/>
<dbReference type="GeneID" id="116307315"/>
<feature type="domain" description="BHLH" evidence="3">
    <location>
        <begin position="465"/>
        <end position="517"/>
    </location>
</feature>
<dbReference type="GO" id="GO:0046983">
    <property type="term" value="F:protein dimerization activity"/>
    <property type="evidence" value="ECO:0007669"/>
    <property type="project" value="InterPro"/>
</dbReference>
<dbReference type="OrthoDB" id="5964374at2759"/>